<dbReference type="Proteomes" id="UP000594454">
    <property type="component" value="Chromosome 5"/>
</dbReference>
<comment type="function">
    <text evidence="6">Axonemal protein which is implicated in axonemal and/or peri-axonemal structure assembly and regulates flagellum assembly and beating and therefore sperm motility.</text>
</comment>
<dbReference type="SUPFAM" id="SSF48452">
    <property type="entry name" value="TPR-like"/>
    <property type="match status" value="1"/>
</dbReference>
<gene>
    <name evidence="7" type="ORF">HERILL_LOCUS12979</name>
</gene>
<evidence type="ECO:0000256" key="4">
    <source>
        <dbReference type="ARBA" id="ARBA00022803"/>
    </source>
</evidence>
<dbReference type="EMBL" id="LR899013">
    <property type="protein sequence ID" value="CAD7090501.1"/>
    <property type="molecule type" value="Genomic_DNA"/>
</dbReference>
<dbReference type="GO" id="GO:0005929">
    <property type="term" value="C:cilium"/>
    <property type="evidence" value="ECO:0007669"/>
    <property type="project" value="TreeGrafter"/>
</dbReference>
<evidence type="ECO:0000256" key="1">
    <source>
        <dbReference type="ARBA" id="ARBA00004496"/>
    </source>
</evidence>
<evidence type="ECO:0000256" key="2">
    <source>
        <dbReference type="ARBA" id="ARBA00022490"/>
    </source>
</evidence>
<comment type="subcellular location">
    <subcellularLocation>
        <location evidence="1">Cytoplasm</location>
    </subcellularLocation>
</comment>
<dbReference type="InterPro" id="IPR011990">
    <property type="entry name" value="TPR-like_helical_dom_sf"/>
</dbReference>
<evidence type="ECO:0000256" key="3">
    <source>
        <dbReference type="ARBA" id="ARBA00022737"/>
    </source>
</evidence>
<keyword evidence="2" id="KW-0963">Cytoplasm</keyword>
<evidence type="ECO:0000313" key="8">
    <source>
        <dbReference type="Proteomes" id="UP000594454"/>
    </source>
</evidence>
<keyword evidence="4" id="KW-0802">TPR repeat</keyword>
<protein>
    <recommendedName>
        <fullName evidence="5">Tetratricopeptide repeat protein 29</fullName>
    </recommendedName>
</protein>
<organism evidence="7 8">
    <name type="scientific">Hermetia illucens</name>
    <name type="common">Black soldier fly</name>
    <dbReference type="NCBI Taxonomy" id="343691"/>
    <lineage>
        <taxon>Eukaryota</taxon>
        <taxon>Metazoa</taxon>
        <taxon>Ecdysozoa</taxon>
        <taxon>Arthropoda</taxon>
        <taxon>Hexapoda</taxon>
        <taxon>Insecta</taxon>
        <taxon>Pterygota</taxon>
        <taxon>Neoptera</taxon>
        <taxon>Endopterygota</taxon>
        <taxon>Diptera</taxon>
        <taxon>Brachycera</taxon>
        <taxon>Stratiomyomorpha</taxon>
        <taxon>Stratiomyidae</taxon>
        <taxon>Hermetiinae</taxon>
        <taxon>Hermetia</taxon>
    </lineage>
</organism>
<keyword evidence="8" id="KW-1185">Reference proteome</keyword>
<proteinExistence type="predicted"/>
<dbReference type="PANTHER" id="PTHR46630:SF1">
    <property type="entry name" value="TETRATRICOPEPTIDE REPEAT PROTEIN 29"/>
    <property type="match status" value="1"/>
</dbReference>
<keyword evidence="3" id="KW-0677">Repeat</keyword>
<dbReference type="GO" id="GO:0005737">
    <property type="term" value="C:cytoplasm"/>
    <property type="evidence" value="ECO:0007669"/>
    <property type="project" value="UniProtKB-SubCell"/>
</dbReference>
<accession>A0A7R8YZH5</accession>
<evidence type="ECO:0000256" key="5">
    <source>
        <dbReference type="ARBA" id="ARBA00040665"/>
    </source>
</evidence>
<name>A0A7R8YZH5_HERIL</name>
<sequence length="461" mass="53912">MEAELVENESSLRLFHRKDFLLAIAEAGKNAEAVARFNEDKSLAFQMLLEMIQLVERQGRRFWWLTGQLYKIVFNIMVKCGVTNNEVECRARYYYARFLDEKMYQYNQAIEEYRIAKLQTEELDWVTDEVSYHLLFREICRGYVSAILHKAHHIKIFDLKEANLLMSHALPMMYQYSDKEEICQQLINWSDILVDLNHLNKAIKVLTNALKYSFSCQSSELRCLILLKQGLTLQKLKNTEKCIEKLSRSLEIADGDEYQELRALARMHLGFILSKETQEMAKGVGLLSESIRIFQKLGNMQNLRKAEYYLAVSKANQIFDDVCTTIRGAFTNDVCQKPFLSKWKAWFFRKNVSWVAKSGAEEIKDKAIILNEKYYTDGFLEAAFNNPDTGRRPNGFSPNQSDLSFFKHPLSEFRRTETPPFTIYWDEDELETKRRINNIIEDLQSITPSELGLTLKLIKHN</sequence>
<evidence type="ECO:0000256" key="6">
    <source>
        <dbReference type="ARBA" id="ARBA00044739"/>
    </source>
</evidence>
<dbReference type="GO" id="GO:0003341">
    <property type="term" value="P:cilium movement"/>
    <property type="evidence" value="ECO:0007669"/>
    <property type="project" value="TreeGrafter"/>
</dbReference>
<dbReference type="AlphaFoldDB" id="A0A7R8YZH5"/>
<dbReference type="InterPro" id="IPR051476">
    <property type="entry name" value="Bac_ResReg_Asp_Phosphatase"/>
</dbReference>
<evidence type="ECO:0000313" key="7">
    <source>
        <dbReference type="EMBL" id="CAD7090501.1"/>
    </source>
</evidence>
<reference evidence="7 8" key="1">
    <citation type="submission" date="2020-11" db="EMBL/GenBank/DDBJ databases">
        <authorList>
            <person name="Wallbank WR R."/>
            <person name="Pardo Diaz C."/>
            <person name="Kozak K."/>
            <person name="Martin S."/>
            <person name="Jiggins C."/>
            <person name="Moest M."/>
            <person name="Warren A I."/>
            <person name="Generalovic N T."/>
            <person name="Byers J.R.P. K."/>
            <person name="Montejo-Kovacevich G."/>
            <person name="Yen C E."/>
        </authorList>
    </citation>
    <scope>NUCLEOTIDE SEQUENCE [LARGE SCALE GENOMIC DNA]</scope>
</reference>
<dbReference type="Gene3D" id="1.25.40.10">
    <property type="entry name" value="Tetratricopeptide repeat domain"/>
    <property type="match status" value="1"/>
</dbReference>
<dbReference type="InParanoid" id="A0A7R8YZH5"/>
<dbReference type="OrthoDB" id="7996681at2759"/>
<dbReference type="PANTHER" id="PTHR46630">
    <property type="entry name" value="TETRATRICOPEPTIDE REPEAT PROTEIN 29"/>
    <property type="match status" value="1"/>
</dbReference>